<accession>A0A899G8E7</accession>
<reference evidence="2" key="1">
    <citation type="submission" date="2020-06" db="EMBL/GenBank/DDBJ databases">
        <title>Genomes of multiple members of Pneumocystis genus reveal paths to human pathogen Pneumocystis jirovecii.</title>
        <authorList>
            <person name="Cisse O.H."/>
            <person name="Ma L."/>
            <person name="Dekker J."/>
            <person name="Khil P."/>
            <person name="Jo J."/>
            <person name="Brenchley J."/>
            <person name="Blair R."/>
            <person name="Pahar B."/>
            <person name="Chabe M."/>
            <person name="Van Rompay K.A."/>
            <person name="Keesler R."/>
            <person name="Sukura A."/>
            <person name="Hirsch V."/>
            <person name="Kutty G."/>
            <person name="Liu Y."/>
            <person name="Peng L."/>
            <person name="Chen J."/>
            <person name="Song J."/>
            <person name="Weissenbacher-Lang C."/>
            <person name="Xu J."/>
            <person name="Upham N.S."/>
            <person name="Stajich J.E."/>
            <person name="Cuomo C.A."/>
            <person name="Cushion M.T."/>
            <person name="Kovacs J.A."/>
        </authorList>
    </citation>
    <scope>NUCLEOTIDE SEQUENCE</scope>
    <source>
        <strain evidence="2">2A</strain>
    </source>
</reference>
<evidence type="ECO:0000259" key="1">
    <source>
        <dbReference type="Pfam" id="PF18323"/>
    </source>
</evidence>
<dbReference type="InterPro" id="IPR040961">
    <property type="entry name" value="CSN5_C"/>
</dbReference>
<evidence type="ECO:0000313" key="2">
    <source>
        <dbReference type="EMBL" id="QSL64837.1"/>
    </source>
</evidence>
<dbReference type="AlphaFoldDB" id="A0A899G8E7"/>
<organism evidence="2 3">
    <name type="scientific">Pneumocystis wakefieldiae</name>
    <dbReference type="NCBI Taxonomy" id="38082"/>
    <lineage>
        <taxon>Eukaryota</taxon>
        <taxon>Fungi</taxon>
        <taxon>Dikarya</taxon>
        <taxon>Ascomycota</taxon>
        <taxon>Taphrinomycotina</taxon>
        <taxon>Pneumocystomycetes</taxon>
        <taxon>Pneumocystaceae</taxon>
        <taxon>Pneumocystis</taxon>
    </lineage>
</organism>
<keyword evidence="3" id="KW-1185">Reference proteome</keyword>
<sequence length="86" mass="10111">MNKEDLSSKLLNLSERINSVHQLLKKNEYDNFSTSHFCIQQSYVHEEKKDDILHKIINDINDLANKEIHRISTQILKNALFNVMNS</sequence>
<gene>
    <name evidence="2" type="ORF">MERGE_002141</name>
</gene>
<name>A0A899G8E7_9ASCO</name>
<evidence type="ECO:0000313" key="3">
    <source>
        <dbReference type="Proteomes" id="UP000663699"/>
    </source>
</evidence>
<dbReference type="EMBL" id="CP054535">
    <property type="protein sequence ID" value="QSL64837.1"/>
    <property type="molecule type" value="Genomic_DNA"/>
</dbReference>
<proteinExistence type="predicted"/>
<dbReference type="Proteomes" id="UP000663699">
    <property type="component" value="Chromosome 4"/>
</dbReference>
<feature type="domain" description="Cop9 signalosome subunit 5 C-terminal" evidence="1">
    <location>
        <begin position="6"/>
        <end position="82"/>
    </location>
</feature>
<protein>
    <recommendedName>
        <fullName evidence="1">Cop9 signalosome subunit 5 C-terminal domain-containing protein</fullName>
    </recommendedName>
</protein>
<dbReference type="Pfam" id="PF18323">
    <property type="entry name" value="CSN5_C"/>
    <property type="match status" value="1"/>
</dbReference>